<organism evidence="2 5">
    <name type="scientific">Myxococcus virescens</name>
    <dbReference type="NCBI Taxonomy" id="83456"/>
    <lineage>
        <taxon>Bacteria</taxon>
        <taxon>Pseudomonadati</taxon>
        <taxon>Myxococcota</taxon>
        <taxon>Myxococcia</taxon>
        <taxon>Myxococcales</taxon>
        <taxon>Cystobacterineae</taxon>
        <taxon>Myxococcaceae</taxon>
        <taxon>Myxococcus</taxon>
    </lineage>
</organism>
<evidence type="ECO:0000313" key="5">
    <source>
        <dbReference type="Proteomes" id="UP000321224"/>
    </source>
</evidence>
<feature type="region of interest" description="Disordered" evidence="1">
    <location>
        <begin position="28"/>
        <end position="60"/>
    </location>
</feature>
<dbReference type="EMBL" id="BJVY01000051">
    <property type="protein sequence ID" value="GEL74600.1"/>
    <property type="molecule type" value="Genomic_DNA"/>
</dbReference>
<reference evidence="3 4" key="1">
    <citation type="submission" date="2016-10" db="EMBL/GenBank/DDBJ databases">
        <authorList>
            <person name="Varghese N."/>
            <person name="Submissions S."/>
        </authorList>
    </citation>
    <scope>NUCLEOTIDE SEQUENCE [LARGE SCALE GENOMIC DNA]</scope>
    <source>
        <strain evidence="3 4">DSM 2260</strain>
    </source>
</reference>
<dbReference type="Proteomes" id="UP000198717">
    <property type="component" value="Unassembled WGS sequence"/>
</dbReference>
<name>A0A511HLZ8_9BACT</name>
<evidence type="ECO:0000313" key="4">
    <source>
        <dbReference type="Proteomes" id="UP000198717"/>
    </source>
</evidence>
<evidence type="ECO:0000256" key="1">
    <source>
        <dbReference type="SAM" id="MobiDB-lite"/>
    </source>
</evidence>
<reference evidence="2 5" key="2">
    <citation type="submission" date="2019-07" db="EMBL/GenBank/DDBJ databases">
        <title>Whole genome shotgun sequence of Myxococcus virescens NBRC 100334.</title>
        <authorList>
            <person name="Hosoyama A."/>
            <person name="Uohara A."/>
            <person name="Ohji S."/>
            <person name="Ichikawa N."/>
        </authorList>
    </citation>
    <scope>NUCLEOTIDE SEQUENCE [LARGE SCALE GENOMIC DNA]</scope>
    <source>
        <strain evidence="2 5">NBRC 100334</strain>
    </source>
</reference>
<keyword evidence="4" id="KW-1185">Reference proteome</keyword>
<evidence type="ECO:0000313" key="2">
    <source>
        <dbReference type="EMBL" id="GEL74600.1"/>
    </source>
</evidence>
<accession>A0A511HLZ8</accession>
<dbReference type="AlphaFoldDB" id="A0A511HLZ8"/>
<sequence>MTLWKLKTLKDHLDARRTRSAPASIRAMTGEPARGPAGEILRPTEVEEPENPLRPCPCGRRQQADMMADVSMVPPATRAAWGLATDADFICDGCLNGIHLRGFATREEILEVLGAPTPLLQFLRAVRQRESIGAGT</sequence>
<dbReference type="EMBL" id="FNAJ01000008">
    <property type="protein sequence ID" value="SDE54188.1"/>
    <property type="molecule type" value="Genomic_DNA"/>
</dbReference>
<dbReference type="Proteomes" id="UP000321224">
    <property type="component" value="Unassembled WGS sequence"/>
</dbReference>
<evidence type="ECO:0000313" key="3">
    <source>
        <dbReference type="EMBL" id="SDE54188.1"/>
    </source>
</evidence>
<gene>
    <name evidence="2" type="ORF">MVI01_63840</name>
    <name evidence="3" type="ORF">SAMN04488504_108132</name>
</gene>
<dbReference type="RefSeq" id="WP_090491650.1">
    <property type="nucleotide sequence ID" value="NZ_BJVY01000051.1"/>
</dbReference>
<protein>
    <submittedName>
        <fullName evidence="2">Uncharacterized protein</fullName>
    </submittedName>
</protein>
<comment type="caution">
    <text evidence="2">The sequence shown here is derived from an EMBL/GenBank/DDBJ whole genome shotgun (WGS) entry which is preliminary data.</text>
</comment>
<proteinExistence type="predicted"/>